<name>A0A317SPT1_9PEZI</name>
<evidence type="ECO:0000256" key="1">
    <source>
        <dbReference type="SAM" id="MobiDB-lite"/>
    </source>
</evidence>
<dbReference type="EMBL" id="PYWC01000045">
    <property type="protein sequence ID" value="PWW75456.1"/>
    <property type="molecule type" value="Genomic_DNA"/>
</dbReference>
<evidence type="ECO:0000313" key="2">
    <source>
        <dbReference type="EMBL" id="PWW75456.1"/>
    </source>
</evidence>
<sequence length="154" mass="17413">MIRYASKSEAFLSEIVYHRTSTVDMETPSQHRPENDDTSAPESKSGPFDLAARAQNRRNAIIYYRQCTRTRTVFSILSLSPTPPLDCASSLPSFLPSFLLSFRAYHLPYRYSYSSGAPLGPLYAPPPANAENKSNTSIDKVRFRGNRHKSTNYR</sequence>
<keyword evidence="3" id="KW-1185">Reference proteome</keyword>
<feature type="region of interest" description="Disordered" evidence="1">
    <location>
        <begin position="128"/>
        <end position="154"/>
    </location>
</feature>
<accession>A0A317SPT1</accession>
<reference evidence="2 3" key="1">
    <citation type="submission" date="2018-03" db="EMBL/GenBank/DDBJ databases">
        <title>Genomes of Pezizomycetes fungi and the evolution of truffles.</title>
        <authorList>
            <person name="Murat C."/>
            <person name="Payen T."/>
            <person name="Noel B."/>
            <person name="Kuo A."/>
            <person name="Martin F.M."/>
        </authorList>
    </citation>
    <scope>NUCLEOTIDE SEQUENCE [LARGE SCALE GENOMIC DNA]</scope>
    <source>
        <strain evidence="2">091103-1</strain>
    </source>
</reference>
<comment type="caution">
    <text evidence="2">The sequence shown here is derived from an EMBL/GenBank/DDBJ whole genome shotgun (WGS) entry which is preliminary data.</text>
</comment>
<feature type="compositionally biased region" description="Basic residues" evidence="1">
    <location>
        <begin position="143"/>
        <end position="154"/>
    </location>
</feature>
<organism evidence="2 3">
    <name type="scientific">Tuber magnatum</name>
    <name type="common">white Piedmont truffle</name>
    <dbReference type="NCBI Taxonomy" id="42249"/>
    <lineage>
        <taxon>Eukaryota</taxon>
        <taxon>Fungi</taxon>
        <taxon>Dikarya</taxon>
        <taxon>Ascomycota</taxon>
        <taxon>Pezizomycotina</taxon>
        <taxon>Pezizomycetes</taxon>
        <taxon>Pezizales</taxon>
        <taxon>Tuberaceae</taxon>
        <taxon>Tuber</taxon>
    </lineage>
</organism>
<dbReference type="Proteomes" id="UP000246991">
    <property type="component" value="Unassembled WGS sequence"/>
</dbReference>
<gene>
    <name evidence="2" type="ORF">C7212DRAFT_322365</name>
</gene>
<protein>
    <submittedName>
        <fullName evidence="2">Uncharacterized protein</fullName>
    </submittedName>
</protein>
<proteinExistence type="predicted"/>
<feature type="region of interest" description="Disordered" evidence="1">
    <location>
        <begin position="22"/>
        <end position="48"/>
    </location>
</feature>
<dbReference type="AlphaFoldDB" id="A0A317SPT1"/>
<evidence type="ECO:0000313" key="3">
    <source>
        <dbReference type="Proteomes" id="UP000246991"/>
    </source>
</evidence>